<dbReference type="EMBL" id="JAIWYP010000006">
    <property type="protein sequence ID" value="KAH3811453.1"/>
    <property type="molecule type" value="Genomic_DNA"/>
</dbReference>
<comment type="caution">
    <text evidence="1">The sequence shown here is derived from an EMBL/GenBank/DDBJ whole genome shotgun (WGS) entry which is preliminary data.</text>
</comment>
<reference evidence="1" key="1">
    <citation type="journal article" date="2019" name="bioRxiv">
        <title>The Genome of the Zebra Mussel, Dreissena polymorpha: A Resource for Invasive Species Research.</title>
        <authorList>
            <person name="McCartney M.A."/>
            <person name="Auch B."/>
            <person name="Kono T."/>
            <person name="Mallez S."/>
            <person name="Zhang Y."/>
            <person name="Obille A."/>
            <person name="Becker A."/>
            <person name="Abrahante J.E."/>
            <person name="Garbe J."/>
            <person name="Badalamenti J.P."/>
            <person name="Herman A."/>
            <person name="Mangelson H."/>
            <person name="Liachko I."/>
            <person name="Sullivan S."/>
            <person name="Sone E.D."/>
            <person name="Koren S."/>
            <person name="Silverstein K.A.T."/>
            <person name="Beckman K.B."/>
            <person name="Gohl D.M."/>
        </authorList>
    </citation>
    <scope>NUCLEOTIDE SEQUENCE</scope>
    <source>
        <strain evidence="1">Duluth1</strain>
        <tissue evidence="1">Whole animal</tissue>
    </source>
</reference>
<proteinExistence type="predicted"/>
<organism evidence="1 2">
    <name type="scientific">Dreissena polymorpha</name>
    <name type="common">Zebra mussel</name>
    <name type="synonym">Mytilus polymorpha</name>
    <dbReference type="NCBI Taxonomy" id="45954"/>
    <lineage>
        <taxon>Eukaryota</taxon>
        <taxon>Metazoa</taxon>
        <taxon>Spiralia</taxon>
        <taxon>Lophotrochozoa</taxon>
        <taxon>Mollusca</taxon>
        <taxon>Bivalvia</taxon>
        <taxon>Autobranchia</taxon>
        <taxon>Heteroconchia</taxon>
        <taxon>Euheterodonta</taxon>
        <taxon>Imparidentia</taxon>
        <taxon>Neoheterodontei</taxon>
        <taxon>Myida</taxon>
        <taxon>Dreissenoidea</taxon>
        <taxon>Dreissenidae</taxon>
        <taxon>Dreissena</taxon>
    </lineage>
</organism>
<evidence type="ECO:0000313" key="2">
    <source>
        <dbReference type="Proteomes" id="UP000828390"/>
    </source>
</evidence>
<name>A0A9D4G9W0_DREPO</name>
<accession>A0A9D4G9W0</accession>
<gene>
    <name evidence="1" type="ORF">DPMN_139863</name>
</gene>
<evidence type="ECO:0000313" key="1">
    <source>
        <dbReference type="EMBL" id="KAH3811453.1"/>
    </source>
</evidence>
<reference evidence="1" key="2">
    <citation type="submission" date="2020-11" db="EMBL/GenBank/DDBJ databases">
        <authorList>
            <person name="McCartney M.A."/>
            <person name="Auch B."/>
            <person name="Kono T."/>
            <person name="Mallez S."/>
            <person name="Becker A."/>
            <person name="Gohl D.M."/>
            <person name="Silverstein K.A.T."/>
            <person name="Koren S."/>
            <person name="Bechman K.B."/>
            <person name="Herman A."/>
            <person name="Abrahante J.E."/>
            <person name="Garbe J."/>
        </authorList>
    </citation>
    <scope>NUCLEOTIDE SEQUENCE</scope>
    <source>
        <strain evidence="1">Duluth1</strain>
        <tissue evidence="1">Whole animal</tissue>
    </source>
</reference>
<dbReference type="AlphaFoldDB" id="A0A9D4G9W0"/>
<sequence length="716" mass="78616">MHVTCQTFFFWFSGCSNEFYQILGETCLENLNLLTENDVVHASQILPTLSKLKILQLWGNFIGHRDLKFPASLRKVILHKCTCSTKWLCSLIIALSSLKNPVVFRLYDLELQSSCFVDTFSSQIQASGQISDLKSYDTSKITLHVKVGSGELFEIFRDTSILGLSLGTTAAASHASQILPTLCKLEILQVPGFCIGVFDLHLPESIQQIIIHGGYCSREWLCSLTIALSSKGHHIQCKLYDVELQSIHAIKTSSSQLEAFQVMPNLMSCDMSNIELHVQTGSSELFEMFRNTNIRTLSLGTAGAASHASKILPTLCKLETLCLIGSYIGRYDLQLPVSLQRLVFKDGYCSGEWLCSLMIALSSIGHTIQCDLSDIELLSSGVVDTSSSQIQPLEKISNFISCDMSNITLHVKAGSSELFEMFRDTSIRVLSLGTAAAATNASEILPTLCKLEALHLEGSYIGRFDLQLPVSLQRLVFVEGYCSGEWLSSLMIALSSIGHTIWCELYDSELLSSGVVDTSSSQIQPSDKISNFMSCDMSNIMLHVKTGSSELFEIFRDTSIPVLSLGTTAAATNASEILPTLCKLEELRLFGSYIDRFDLQLPVSLQRLVFEEGCCSGEWLCSLMIALSSIGHTIWCELSDIELLSSGVVDTSISHIQPSEKISNFMSCDMSNITLHVKAGSSELFEMFRDTSIPVMSLGTAAAATNASEILPTLCK</sequence>
<keyword evidence="2" id="KW-1185">Reference proteome</keyword>
<protein>
    <submittedName>
        <fullName evidence="1">Uncharacterized protein</fullName>
    </submittedName>
</protein>
<dbReference type="SUPFAM" id="SSF52047">
    <property type="entry name" value="RNI-like"/>
    <property type="match status" value="1"/>
</dbReference>
<dbReference type="Proteomes" id="UP000828390">
    <property type="component" value="Unassembled WGS sequence"/>
</dbReference>